<feature type="domain" description="Type II/III secretion system secretin-like" evidence="2">
    <location>
        <begin position="222"/>
        <end position="385"/>
    </location>
</feature>
<evidence type="ECO:0000313" key="5">
    <source>
        <dbReference type="EMBL" id="CQR72792.1"/>
    </source>
</evidence>
<sequence length="409" mass="43927">MNKLKLFVAVVIVIASILANGMMVAAEEKMPVAVNQSRVLRFNAVERVAVANPEIADVVVVSGIEVLLVGKAPGLTTLHIWAGGGRYSYLVEVGAADITIANDIKNILGLSDITVSKVNKTIILEGTVNDQYQKNRAEKVASAYADKVVNLLEITHPVQVRIEARVVEINRESAKSLGIKWSGNNAGTSGNFSFGQSSINSLAPKVFGNLGTYSPVNAQLDALVQNGVAKILSQPNMITLSGDKANIMVGGQIPVPIGLNDGRISIEWKEYGIKLDIAPEVNADKLIQSKIKAEVSTLDWTDEHKIELGLGMKIPPIKLRKAETAIAMSSGQTMAIGGLISSEVTKDVYKLPLLGDIPILGNLFKSTSFSRGETEVIIFITPTIVNPDEYIPAQTLEMQAFAKENPFRG</sequence>
<dbReference type="Pfam" id="PF13629">
    <property type="entry name" value="T2SS-T3SS_pil_N"/>
    <property type="match status" value="1"/>
</dbReference>
<dbReference type="InterPro" id="IPR050810">
    <property type="entry name" value="Bact_Secretion_Sys_Channel"/>
</dbReference>
<comment type="similarity">
    <text evidence="1">Belongs to the bacterial secretin family.</text>
</comment>
<dbReference type="AlphaFoldDB" id="A0A0U1KZF0"/>
<dbReference type="PANTHER" id="PTHR30332:SF17">
    <property type="entry name" value="TYPE IV PILIATION SYSTEM PROTEIN DR_0774-RELATED"/>
    <property type="match status" value="1"/>
</dbReference>
<evidence type="ECO:0000256" key="1">
    <source>
        <dbReference type="RuleBase" id="RU004003"/>
    </source>
</evidence>
<dbReference type="PANTHER" id="PTHR30332">
    <property type="entry name" value="PROBABLE GENERAL SECRETION PATHWAY PROTEIN D"/>
    <property type="match status" value="1"/>
</dbReference>
<dbReference type="Pfam" id="PF04972">
    <property type="entry name" value="BON"/>
    <property type="match status" value="1"/>
</dbReference>
<dbReference type="InterPro" id="IPR001775">
    <property type="entry name" value="GspD/PilQ"/>
</dbReference>
<name>A0A0U1KZF0_9FIRM</name>
<dbReference type="GO" id="GO:0015627">
    <property type="term" value="C:type II protein secretion system complex"/>
    <property type="evidence" value="ECO:0007669"/>
    <property type="project" value="TreeGrafter"/>
</dbReference>
<dbReference type="PROSITE" id="PS00875">
    <property type="entry name" value="T2SP_D"/>
    <property type="match status" value="1"/>
</dbReference>
<evidence type="ECO:0000259" key="3">
    <source>
        <dbReference type="Pfam" id="PF04972"/>
    </source>
</evidence>
<dbReference type="Pfam" id="PF00263">
    <property type="entry name" value="Secretin"/>
    <property type="match status" value="1"/>
</dbReference>
<dbReference type="Proteomes" id="UP000049855">
    <property type="component" value="Unassembled WGS sequence"/>
</dbReference>
<dbReference type="InterPro" id="IPR004846">
    <property type="entry name" value="T2SS/T3SS_dom"/>
</dbReference>
<dbReference type="InterPro" id="IPR004845">
    <property type="entry name" value="T2SS_GspD_CS"/>
</dbReference>
<dbReference type="PRINTS" id="PR00811">
    <property type="entry name" value="BCTERIALGSPD"/>
</dbReference>
<dbReference type="EMBL" id="CTRP01000011">
    <property type="protein sequence ID" value="CQR72792.1"/>
    <property type="molecule type" value="Genomic_DNA"/>
</dbReference>
<feature type="domain" description="BON" evidence="3">
    <location>
        <begin position="99"/>
        <end position="154"/>
    </location>
</feature>
<reference evidence="6" key="1">
    <citation type="submission" date="2015-03" db="EMBL/GenBank/DDBJ databases">
        <authorList>
            <person name="Nijsse Bart"/>
        </authorList>
    </citation>
    <scope>NUCLEOTIDE SEQUENCE [LARGE SCALE GENOMIC DNA]</scope>
</reference>
<evidence type="ECO:0000313" key="6">
    <source>
        <dbReference type="Proteomes" id="UP000049855"/>
    </source>
</evidence>
<organism evidence="5 6">
    <name type="scientific">Sporomusa ovata</name>
    <dbReference type="NCBI Taxonomy" id="2378"/>
    <lineage>
        <taxon>Bacteria</taxon>
        <taxon>Bacillati</taxon>
        <taxon>Bacillota</taxon>
        <taxon>Negativicutes</taxon>
        <taxon>Selenomonadales</taxon>
        <taxon>Sporomusaceae</taxon>
        <taxon>Sporomusa</taxon>
    </lineage>
</organism>
<evidence type="ECO:0000259" key="4">
    <source>
        <dbReference type="Pfam" id="PF13629"/>
    </source>
</evidence>
<evidence type="ECO:0000259" key="2">
    <source>
        <dbReference type="Pfam" id="PF00263"/>
    </source>
</evidence>
<gene>
    <name evidence="5" type="ORF">SpAn4DRAFT_3252</name>
</gene>
<keyword evidence="6" id="KW-1185">Reference proteome</keyword>
<dbReference type="RefSeq" id="WP_021168479.1">
    <property type="nucleotide sequence ID" value="NZ_CTRP01000011.1"/>
</dbReference>
<dbReference type="InterPro" id="IPR007055">
    <property type="entry name" value="BON_dom"/>
</dbReference>
<dbReference type="InterPro" id="IPR032789">
    <property type="entry name" value="T2SS-T3SS_pil_N"/>
</dbReference>
<proteinExistence type="inferred from homology"/>
<dbReference type="GO" id="GO:0009306">
    <property type="term" value="P:protein secretion"/>
    <property type="evidence" value="ECO:0007669"/>
    <property type="project" value="InterPro"/>
</dbReference>
<accession>A0A0U1KZF0</accession>
<protein>
    <submittedName>
        <fullName evidence="5">Type II/IV secretion system secretin RcpA/CpaC, associated with Flp pilus assembly</fullName>
    </submittedName>
</protein>
<feature type="domain" description="Pilus formation protein N-terminal" evidence="4">
    <location>
        <begin position="27"/>
        <end position="93"/>
    </location>
</feature>